<protein>
    <submittedName>
        <fullName evidence="2">Uncharacterized protein</fullName>
    </submittedName>
</protein>
<dbReference type="AlphaFoldDB" id="A0A1H0A433"/>
<accession>A0A1H0A433</accession>
<evidence type="ECO:0000313" key="2">
    <source>
        <dbReference type="EMBL" id="SDN28187.1"/>
    </source>
</evidence>
<dbReference type="EMBL" id="LT629704">
    <property type="protein sequence ID" value="SDN28187.1"/>
    <property type="molecule type" value="Genomic_DNA"/>
</dbReference>
<proteinExistence type="predicted"/>
<keyword evidence="4" id="KW-1185">Reference proteome</keyword>
<dbReference type="EMBL" id="JXDI01000002">
    <property type="protein sequence ID" value="KAF2407094.1"/>
    <property type="molecule type" value="Genomic_DNA"/>
</dbReference>
<dbReference type="Proteomes" id="UP000182470">
    <property type="component" value="Chromosome I"/>
</dbReference>
<dbReference type="RefSeq" id="WP_083358180.1">
    <property type="nucleotide sequence ID" value="NZ_JXDI01000002.1"/>
</dbReference>
<evidence type="ECO:0000313" key="3">
    <source>
        <dbReference type="Proteomes" id="UP000182470"/>
    </source>
</evidence>
<evidence type="ECO:0000313" key="4">
    <source>
        <dbReference type="Proteomes" id="UP000748067"/>
    </source>
</evidence>
<reference evidence="2 3" key="2">
    <citation type="submission" date="2016-10" db="EMBL/GenBank/DDBJ databases">
        <authorList>
            <person name="de Groot N.N."/>
        </authorList>
    </citation>
    <scope>NUCLEOTIDE SEQUENCE [LARGE SCALE GENOMIC DNA]</scope>
    <source>
        <strain evidence="2 3">BS2772</strain>
    </source>
</reference>
<reference evidence="1 4" key="1">
    <citation type="submission" date="2015-01" db="EMBL/GenBank/DDBJ databases">
        <title>Genome Sequence of Pseudomonas antarctica CMS 35.</title>
        <authorList>
            <person name="Voget S."/>
            <person name="Chow J."/>
            <person name="Daniel R."/>
            <person name="Streit W."/>
        </authorList>
    </citation>
    <scope>NUCLEOTIDE SEQUENCE [LARGE SCALE GENOMIC DNA]</scope>
    <source>
        <strain evidence="1 4">CMS 35</strain>
    </source>
</reference>
<sequence>MDRTNRDIIDSFIPKVPADYQVMRLSAGSFDGQVPGFPGLLTRAAAKSQFLTYRVPLWDFPSTDPLAPNVVTIQIRPYAAVPVFPAGHALAGMPNANAEDLYFVSPPGYSVEVSNPSDPFVMNIPEEYLQNGAWLIRYTVYDPDTDTRNSSVAQLLIVDETAPYDVTGDRPPEPTLPSGLSGPLNLALFQSLGEVNFPFVYLLEQGKSPGDTVSVYYGSSDRPIQFASGTRIPIDPAQPTVCTVPYSAVMAEKRGIHEVSYIVYDAAGNPSQQSYKLTLEDMAGDPAPSGFAPLVILLAETDSLINSADVSANNGAIARVPPFMNPVRPSDSITCVLTSVNGSITLTKPVGASGFPDFQFTPDNMATLYGTGPGFVAVTATYTVSRGTNTYPTPPLSTRFDLNLEPVGPTLVTDLLPVVVEAVRPNNVFGPPNHLELADVNRDARFRIPLWTTNRTPETILPFTVSVVYGGRVYSTDVTSINVDREVIIPLPFSEIIALGGPTQPVFYSITRPGNPNVGTTSQHDVIVDSAVRRLGTPTVQNTAGINKSAGCNSLSPVNTGTLRVFIPGSDLLSTSEPVVVTYVGFQNDTATGPGLTPVVKSFNLPNDAARRVGFTVDLGTAQELYDPIHNNRANAISGSAIVTISTQYMGQTVSSLPETIRVRGRIAGPAGTSYYCSGAVIPA</sequence>
<gene>
    <name evidence="1" type="ORF">PSAN_40220</name>
    <name evidence="2" type="ORF">SAMN04490179_3470</name>
</gene>
<dbReference type="Proteomes" id="UP000748067">
    <property type="component" value="Unassembled WGS sequence"/>
</dbReference>
<evidence type="ECO:0000313" key="1">
    <source>
        <dbReference type="EMBL" id="KAF2407094.1"/>
    </source>
</evidence>
<organism evidence="2 3">
    <name type="scientific">Pseudomonas antarctica</name>
    <dbReference type="NCBI Taxonomy" id="219572"/>
    <lineage>
        <taxon>Bacteria</taxon>
        <taxon>Pseudomonadati</taxon>
        <taxon>Pseudomonadota</taxon>
        <taxon>Gammaproteobacteria</taxon>
        <taxon>Pseudomonadales</taxon>
        <taxon>Pseudomonadaceae</taxon>
        <taxon>Pseudomonas</taxon>
    </lineage>
</organism>
<dbReference type="OrthoDB" id="7023682at2"/>
<name>A0A1H0A433_9PSED</name>